<reference evidence="7" key="1">
    <citation type="journal article" date="2015" name="Nature">
        <title>Complex archaea that bridge the gap between prokaryotes and eukaryotes.</title>
        <authorList>
            <person name="Spang A."/>
            <person name="Saw J.H."/>
            <person name="Jorgensen S.L."/>
            <person name="Zaremba-Niedzwiedzka K."/>
            <person name="Martijn J."/>
            <person name="Lind A.E."/>
            <person name="van Eijk R."/>
            <person name="Schleper C."/>
            <person name="Guy L."/>
            <person name="Ettema T.J."/>
        </authorList>
    </citation>
    <scope>NUCLEOTIDE SEQUENCE</scope>
</reference>
<gene>
    <name evidence="7" type="ORF">LCGC14_1405870</name>
</gene>
<keyword evidence="2" id="KW-0680">Restriction system</keyword>
<name>A0A0F9KGN5_9ZZZZ</name>
<dbReference type="CDD" id="cd17293">
    <property type="entry name" value="RMtype1_S_Ppo21ORF8840P_TRD1-CR1_like"/>
    <property type="match status" value="1"/>
</dbReference>
<evidence type="ECO:0000256" key="1">
    <source>
        <dbReference type="ARBA" id="ARBA00010923"/>
    </source>
</evidence>
<dbReference type="GO" id="GO:0009307">
    <property type="term" value="P:DNA restriction-modification system"/>
    <property type="evidence" value="ECO:0007669"/>
    <property type="project" value="UniProtKB-KW"/>
</dbReference>
<evidence type="ECO:0000256" key="4">
    <source>
        <dbReference type="SAM" id="Coils"/>
    </source>
</evidence>
<dbReference type="EMBL" id="LAZR01009229">
    <property type="protein sequence ID" value="KKM73891.1"/>
    <property type="molecule type" value="Genomic_DNA"/>
</dbReference>
<evidence type="ECO:0000256" key="2">
    <source>
        <dbReference type="ARBA" id="ARBA00022747"/>
    </source>
</evidence>
<feature type="compositionally biased region" description="Polar residues" evidence="5">
    <location>
        <begin position="284"/>
        <end position="294"/>
    </location>
</feature>
<proteinExistence type="inferred from homology"/>
<feature type="domain" description="Type I restriction modification DNA specificity" evidence="6">
    <location>
        <begin position="85"/>
        <end position="257"/>
    </location>
</feature>
<dbReference type="Gene3D" id="3.90.220.20">
    <property type="entry name" value="DNA methylase specificity domains"/>
    <property type="match status" value="1"/>
</dbReference>
<feature type="compositionally biased region" description="Basic and acidic residues" evidence="5">
    <location>
        <begin position="295"/>
        <end position="311"/>
    </location>
</feature>
<keyword evidence="3" id="KW-0238">DNA-binding</keyword>
<organism evidence="7">
    <name type="scientific">marine sediment metagenome</name>
    <dbReference type="NCBI Taxonomy" id="412755"/>
    <lineage>
        <taxon>unclassified sequences</taxon>
        <taxon>metagenomes</taxon>
        <taxon>ecological metagenomes</taxon>
    </lineage>
</organism>
<dbReference type="AlphaFoldDB" id="A0A0F9KGN5"/>
<accession>A0A0F9KGN5</accession>
<comment type="caution">
    <text evidence="7">The sequence shown here is derived from an EMBL/GenBank/DDBJ whole genome shotgun (WGS) entry which is preliminary data.</text>
</comment>
<dbReference type="PANTHER" id="PTHR43140">
    <property type="entry name" value="TYPE-1 RESTRICTION ENZYME ECOKI SPECIFICITY PROTEIN"/>
    <property type="match status" value="1"/>
</dbReference>
<keyword evidence="4" id="KW-0175">Coiled coil</keyword>
<evidence type="ECO:0000256" key="3">
    <source>
        <dbReference type="ARBA" id="ARBA00023125"/>
    </source>
</evidence>
<dbReference type="SUPFAM" id="SSF116734">
    <property type="entry name" value="DNA methylase specificity domain"/>
    <property type="match status" value="1"/>
</dbReference>
<dbReference type="GO" id="GO:0003677">
    <property type="term" value="F:DNA binding"/>
    <property type="evidence" value="ECO:0007669"/>
    <property type="project" value="UniProtKB-KW"/>
</dbReference>
<dbReference type="PANTHER" id="PTHR43140:SF1">
    <property type="entry name" value="TYPE I RESTRICTION ENZYME ECOKI SPECIFICITY SUBUNIT"/>
    <property type="match status" value="1"/>
</dbReference>
<protein>
    <recommendedName>
        <fullName evidence="6">Type I restriction modification DNA specificity domain-containing protein</fullName>
    </recommendedName>
</protein>
<evidence type="ECO:0000313" key="7">
    <source>
        <dbReference type="EMBL" id="KKM73891.1"/>
    </source>
</evidence>
<dbReference type="InterPro" id="IPR044946">
    <property type="entry name" value="Restrct_endonuc_typeI_TRD_sf"/>
</dbReference>
<comment type="similarity">
    <text evidence="1">Belongs to the type-I restriction system S methylase family.</text>
</comment>
<evidence type="ECO:0000259" key="6">
    <source>
        <dbReference type="Pfam" id="PF01420"/>
    </source>
</evidence>
<dbReference type="InterPro" id="IPR051212">
    <property type="entry name" value="Type-I_RE_S_subunit"/>
</dbReference>
<feature type="region of interest" description="Disordered" evidence="5">
    <location>
        <begin position="274"/>
        <end position="331"/>
    </location>
</feature>
<dbReference type="InterPro" id="IPR000055">
    <property type="entry name" value="Restrct_endonuc_typeI_TRD"/>
</dbReference>
<dbReference type="Pfam" id="PF01420">
    <property type="entry name" value="Methylase_S"/>
    <property type="match status" value="1"/>
</dbReference>
<sequence length="476" mass="53883">MRTDILFENFEMLADAPNGVPKLRQAILQLAVQGKLVPQDSSDEPAALVLERIAKEKARLVKKGKIKRTKLLPAIDFDEMPCEVPTGWEWVRLGSIGITQTGTTPPKADKKNFGNYIPFIKPGDITANSVRYNNEALSKIGLEKGRLIEKNSILMVCIGGSIGKVNFIERDCSCNQQINALKPYANISHKLFNYFLRSTYFQNEVANRAPQTTLPILSKGRWELIPIPLPPEAEQKRIISKVDQLMTLCDELETKLTKSQNDCDDLLSAIINSIENGKPDRQSNKGPKSNTLHTVKTEKDPGVPEPVKETFKSSAPKKPPSKRKKFPKPQTRYEKADILRAYRKAIYGQNDIDELTLVRSVSRYLGIIRLSKPIQDELKSYIRTAISRKIIVRNGDGFSAGTPTIQHYDDDYLVKTLRCQIQSGYEYPRDYLINEVARYLGFGRISDAFSERMKTIFRVVVRRGQLYRNGSYVGKV</sequence>
<feature type="coiled-coil region" evidence="4">
    <location>
        <begin position="242"/>
        <end position="269"/>
    </location>
</feature>
<evidence type="ECO:0000256" key="5">
    <source>
        <dbReference type="SAM" id="MobiDB-lite"/>
    </source>
</evidence>